<dbReference type="GeneTree" id="ENSGT00940000162536"/>
<keyword evidence="15" id="KW-1185">Reference proteome</keyword>
<protein>
    <recommendedName>
        <fullName evidence="7">Homeobox protein goosecoid-2</fullName>
    </recommendedName>
    <alternativeName>
        <fullName evidence="8">Homeobox protein goosecoid-like</fullName>
    </alternativeName>
</protein>
<dbReference type="InterPro" id="IPR051440">
    <property type="entry name" value="Goosecoid-like_HB"/>
</dbReference>
<comment type="function">
    <text evidence="6">May have a role in development. May regulate its own transcription. May bind the bicoid consensus sequence TAATCC.</text>
</comment>
<dbReference type="SMART" id="SM00389">
    <property type="entry name" value="HOX"/>
    <property type="match status" value="1"/>
</dbReference>
<evidence type="ECO:0000256" key="11">
    <source>
        <dbReference type="SAM" id="MobiDB-lite"/>
    </source>
</evidence>
<proteinExistence type="inferred from homology"/>
<dbReference type="InterPro" id="IPR009057">
    <property type="entry name" value="Homeodomain-like_sf"/>
</dbReference>
<dbReference type="CDD" id="cd00086">
    <property type="entry name" value="homeodomain"/>
    <property type="match status" value="1"/>
</dbReference>
<evidence type="ECO:0000256" key="9">
    <source>
        <dbReference type="PROSITE-ProRule" id="PRU00108"/>
    </source>
</evidence>
<keyword evidence="4 9" id="KW-0371">Homeobox</keyword>
<dbReference type="PROSITE" id="PS00027">
    <property type="entry name" value="HOMEOBOX_1"/>
    <property type="match status" value="1"/>
</dbReference>
<dbReference type="FunFam" id="1.10.10.60:FF:000223">
    <property type="entry name" value="Goosecoid homeobox 2"/>
    <property type="match status" value="1"/>
</dbReference>
<dbReference type="PANTHER" id="PTHR46643">
    <property type="entry name" value="HOMEOBOX PROTEIN GOOSECOID-RELATED"/>
    <property type="match status" value="1"/>
</dbReference>
<name>A0A671G4R2_RHIFE</name>
<reference evidence="14 15" key="3">
    <citation type="submission" date="2018-12" db="EMBL/GenBank/DDBJ databases">
        <title>G10K-VGP greater horseshoe bat female genome, primary haplotype.</title>
        <authorList>
            <person name="Teeling E."/>
            <person name="Myers G."/>
            <person name="Vernes S."/>
            <person name="Pippel M."/>
            <person name="Winkler S."/>
            <person name="Fedrigo O."/>
            <person name="Rhie A."/>
            <person name="Koren S."/>
            <person name="Phillippy A."/>
            <person name="Lewin H."/>
            <person name="Damas J."/>
            <person name="Howe K."/>
            <person name="Mountcastle J."/>
            <person name="Jarvis E.D."/>
        </authorList>
    </citation>
    <scope>NUCLEOTIDE SEQUENCE [LARGE SCALE GENOMIC DNA]</scope>
</reference>
<feature type="domain" description="Homeobox" evidence="12">
    <location>
        <begin position="122"/>
        <end position="182"/>
    </location>
</feature>
<reference evidence="14 15" key="2">
    <citation type="journal article" date="2018" name="Annu Rev Anim Biosci">
        <title>Bat Biology, Genomes, and the Bat1K Project: To Generate Chromosome-Level Genomes for All Living Bat Species.</title>
        <authorList>
            <person name="Teeling E.C."/>
            <person name="Vernes S.C."/>
            <person name="Davalos L.M."/>
            <person name="Ray D.A."/>
            <person name="Gilbert M.T.P."/>
            <person name="Myers E."/>
        </authorList>
    </citation>
    <scope>NUCLEOTIDE SEQUENCE</scope>
</reference>
<dbReference type="Ensembl" id="ENSRFET00010033520.1">
    <property type="protein sequence ID" value="ENSRFEP00010030908.1"/>
    <property type="gene ID" value="ENSRFEG00010020469.1"/>
</dbReference>
<dbReference type="PANTHER" id="PTHR46643:SF1">
    <property type="entry name" value="HOMEOBOX PROTEIN GOOSECOID-2"/>
    <property type="match status" value="1"/>
</dbReference>
<dbReference type="GO" id="GO:0000981">
    <property type="term" value="F:DNA-binding transcription factor activity, RNA polymerase II-specific"/>
    <property type="evidence" value="ECO:0007669"/>
    <property type="project" value="InterPro"/>
</dbReference>
<dbReference type="GO" id="GO:0000978">
    <property type="term" value="F:RNA polymerase II cis-regulatory region sequence-specific DNA binding"/>
    <property type="evidence" value="ECO:0007669"/>
    <property type="project" value="TreeGrafter"/>
</dbReference>
<dbReference type="Pfam" id="PF00046">
    <property type="entry name" value="Homeodomain"/>
    <property type="match status" value="1"/>
</dbReference>
<evidence type="ECO:0000256" key="8">
    <source>
        <dbReference type="ARBA" id="ARBA00078927"/>
    </source>
</evidence>
<evidence type="ECO:0000256" key="6">
    <source>
        <dbReference type="ARBA" id="ARBA00058160"/>
    </source>
</evidence>
<dbReference type="InterPro" id="IPR017970">
    <property type="entry name" value="Homeobox_CS"/>
</dbReference>
<dbReference type="Proteomes" id="UP000472240">
    <property type="component" value="Chromosome 25"/>
</dbReference>
<reference evidence="14" key="5">
    <citation type="submission" date="2025-05" db="UniProtKB">
        <authorList>
            <consortium name="Ensembl"/>
        </authorList>
    </citation>
    <scope>IDENTIFICATION</scope>
</reference>
<dbReference type="Gene3D" id="1.10.10.60">
    <property type="entry name" value="Homeodomain-like"/>
    <property type="match status" value="1"/>
</dbReference>
<gene>
    <name evidence="14" type="primary">GSC2</name>
    <name evidence="13" type="ORF">mRhiFer1_006065</name>
</gene>
<feature type="region of interest" description="Disordered" evidence="11">
    <location>
        <begin position="99"/>
        <end position="124"/>
    </location>
</feature>
<sequence>MAAARGAASRGGPGRPCPFSIEHILSSLPERSSPALAARPPQPADRQSPAEPGKPVAPKAPCTCCCCCGPRAAPGGPPESAAGLGARLPWPLRLGPSAPLPLAVPPGGAGTLPGAGGPGPQRRTRRHRTIFSEEQLQALEALFVQNQYPDVGTRERLAGRIRLREERVEVWFKNRRAKWRHQKRASASMRLLPGAKKPPKESC</sequence>
<reference evidence="14 15" key="1">
    <citation type="journal article" date="2015" name="Annu Rev Anim Biosci">
        <title>The Genome 10K Project: a way forward.</title>
        <authorList>
            <person name="Koepfli K.P."/>
            <person name="Paten B."/>
            <person name="O'Brien S.J."/>
            <person name="Koepfli K.P."/>
            <person name="Paten B."/>
            <person name="Antunes A."/>
            <person name="Belov K."/>
            <person name="Bustamante C."/>
            <person name="Castoe T.A."/>
            <person name="Clawson H."/>
            <person name="Crawford A.J."/>
            <person name="Diekhans M."/>
            <person name="Distel D."/>
            <person name="Durbin R."/>
            <person name="Earl D."/>
            <person name="Fujita M.K."/>
            <person name="Gamble T."/>
            <person name="Georges A."/>
            <person name="Gemmell N."/>
            <person name="Gilbert M.T."/>
            <person name="Graves J.M."/>
            <person name="Green R.E."/>
            <person name="Hickey G."/>
            <person name="Jarvis E.D."/>
            <person name="Johnson W."/>
            <person name="Komissarov A."/>
            <person name="Korf I."/>
            <person name="Kuhn R."/>
            <person name="Larkin D.M."/>
            <person name="Lewin H."/>
            <person name="Lopez J.V."/>
            <person name="Ma J."/>
            <person name="Marques-Bonet T."/>
            <person name="Miller W."/>
            <person name="Murphy R."/>
            <person name="Pevzner P."/>
            <person name="Shapiro B."/>
            <person name="Steiner C."/>
            <person name="Tamazian G."/>
            <person name="Venkatesh B."/>
            <person name="Wang J."/>
            <person name="Wayne R."/>
            <person name="Wiley E."/>
            <person name="Yang H."/>
            <person name="Zhang G."/>
            <person name="Haussler D."/>
            <person name="Ryder O."/>
            <person name="O'Brien S.J."/>
        </authorList>
    </citation>
    <scope>NUCLEOTIDE SEQUENCE</scope>
</reference>
<dbReference type="SUPFAM" id="SSF46689">
    <property type="entry name" value="Homeodomain-like"/>
    <property type="match status" value="1"/>
</dbReference>
<evidence type="ECO:0000256" key="2">
    <source>
        <dbReference type="ARBA" id="ARBA00006503"/>
    </source>
</evidence>
<evidence type="ECO:0000256" key="1">
    <source>
        <dbReference type="ARBA" id="ARBA00004123"/>
    </source>
</evidence>
<keyword evidence="3 9" id="KW-0238">DNA-binding</keyword>
<evidence type="ECO:0000313" key="15">
    <source>
        <dbReference type="Proteomes" id="UP000472240"/>
    </source>
</evidence>
<feature type="region of interest" description="Disordered" evidence="11">
    <location>
        <begin position="182"/>
        <end position="203"/>
    </location>
</feature>
<accession>A0A671G4R2</accession>
<feature type="compositionally biased region" description="Gly residues" evidence="11">
    <location>
        <begin position="107"/>
        <end position="119"/>
    </location>
</feature>
<dbReference type="InterPro" id="IPR001356">
    <property type="entry name" value="HD"/>
</dbReference>
<evidence type="ECO:0000313" key="16">
    <source>
        <dbReference type="Proteomes" id="UP000585614"/>
    </source>
</evidence>
<evidence type="ECO:0000256" key="5">
    <source>
        <dbReference type="ARBA" id="ARBA00023242"/>
    </source>
</evidence>
<comment type="subcellular location">
    <subcellularLocation>
        <location evidence="1 9 10">Nucleus</location>
    </subcellularLocation>
</comment>
<evidence type="ECO:0000256" key="7">
    <source>
        <dbReference type="ARBA" id="ARBA00074027"/>
    </source>
</evidence>
<dbReference type="GO" id="GO:0005634">
    <property type="term" value="C:nucleus"/>
    <property type="evidence" value="ECO:0007669"/>
    <property type="project" value="UniProtKB-SubCell"/>
</dbReference>
<dbReference type="AlphaFoldDB" id="A0A671G4R2"/>
<evidence type="ECO:0000259" key="12">
    <source>
        <dbReference type="PROSITE" id="PS50071"/>
    </source>
</evidence>
<organism evidence="14 15">
    <name type="scientific">Rhinolophus ferrumequinum</name>
    <name type="common">Greater horseshoe bat</name>
    <dbReference type="NCBI Taxonomy" id="59479"/>
    <lineage>
        <taxon>Eukaryota</taxon>
        <taxon>Metazoa</taxon>
        <taxon>Chordata</taxon>
        <taxon>Craniata</taxon>
        <taxon>Vertebrata</taxon>
        <taxon>Euteleostomi</taxon>
        <taxon>Mammalia</taxon>
        <taxon>Eutheria</taxon>
        <taxon>Laurasiatheria</taxon>
        <taxon>Chiroptera</taxon>
        <taxon>Yinpterochiroptera</taxon>
        <taxon>Rhinolophoidea</taxon>
        <taxon>Rhinolophidae</taxon>
        <taxon>Rhinolophinae</taxon>
        <taxon>Rhinolophus</taxon>
    </lineage>
</organism>
<comment type="similarity">
    <text evidence="2">Belongs to the paired homeobox family. Bicoid subfamily.</text>
</comment>
<dbReference type="Proteomes" id="UP000585614">
    <property type="component" value="Unassembled WGS sequence"/>
</dbReference>
<dbReference type="PROSITE" id="PS50071">
    <property type="entry name" value="HOMEOBOX_2"/>
    <property type="match status" value="1"/>
</dbReference>
<dbReference type="OMA" id="WLDTRFP"/>
<evidence type="ECO:0000256" key="10">
    <source>
        <dbReference type="RuleBase" id="RU000682"/>
    </source>
</evidence>
<dbReference type="EMBL" id="JACAGC010000025">
    <property type="protein sequence ID" value="KAF6277943.1"/>
    <property type="molecule type" value="Genomic_DNA"/>
</dbReference>
<evidence type="ECO:0000313" key="13">
    <source>
        <dbReference type="EMBL" id="KAF6277943.1"/>
    </source>
</evidence>
<feature type="region of interest" description="Disordered" evidence="11">
    <location>
        <begin position="1"/>
        <end position="59"/>
    </location>
</feature>
<evidence type="ECO:0000256" key="3">
    <source>
        <dbReference type="ARBA" id="ARBA00023125"/>
    </source>
</evidence>
<evidence type="ECO:0000313" key="14">
    <source>
        <dbReference type="Ensembl" id="ENSRFEP00010030908.1"/>
    </source>
</evidence>
<evidence type="ECO:0000256" key="4">
    <source>
        <dbReference type="ARBA" id="ARBA00023155"/>
    </source>
</evidence>
<keyword evidence="5 9" id="KW-0539">Nucleus</keyword>
<reference evidence="13 16" key="4">
    <citation type="journal article" date="2020" name="Nature">
        <title>Six reference-quality genomes reveal evolution of bat adaptations.</title>
        <authorList>
            <person name="Jebb D."/>
            <person name="Huang Z."/>
            <person name="Pippel M."/>
            <person name="Hughes G.M."/>
            <person name="Lavrichenko K."/>
            <person name="Devanna P."/>
            <person name="Winkler S."/>
            <person name="Jermiin L.S."/>
            <person name="Skirmuntt E.C."/>
            <person name="Katzourakis A."/>
            <person name="Burkitt-Gray L."/>
            <person name="Ray D.A."/>
            <person name="Sullivan K.A.M."/>
            <person name="Roscito J.G."/>
            <person name="Kirilenko B.M."/>
            <person name="Davalos L.M."/>
            <person name="Corthals A.P."/>
            <person name="Power M.L."/>
            <person name="Jones G."/>
            <person name="Ransome R.D."/>
            <person name="Dechmann D.K.N."/>
            <person name="Locatelli A.G."/>
            <person name="Puechmaille S.J."/>
            <person name="Fedrigo O."/>
            <person name="Jarvis E.D."/>
            <person name="Hiller M."/>
            <person name="Vernes S.C."/>
            <person name="Myers E.W."/>
            <person name="Teeling E.C."/>
        </authorList>
    </citation>
    <scope>NUCLEOTIDE SEQUENCE [LARGE SCALE GENOMIC DNA]</scope>
    <source>
        <strain evidence="13">MRhiFer1</strain>
        <tissue evidence="13">Lung</tissue>
    </source>
</reference>
<feature type="DNA-binding region" description="Homeobox" evidence="9">
    <location>
        <begin position="124"/>
        <end position="183"/>
    </location>
</feature>